<evidence type="ECO:0000313" key="2">
    <source>
        <dbReference type="EMBL" id="CAD7640217.1"/>
    </source>
</evidence>
<gene>
    <name evidence="2" type="ORF">ONB1V03_LOCUS2446</name>
</gene>
<feature type="compositionally biased region" description="Basic residues" evidence="1">
    <location>
        <begin position="1"/>
        <end position="18"/>
    </location>
</feature>
<keyword evidence="3" id="KW-1185">Reference proteome</keyword>
<reference evidence="2" key="1">
    <citation type="submission" date="2020-11" db="EMBL/GenBank/DDBJ databases">
        <authorList>
            <person name="Tran Van P."/>
        </authorList>
    </citation>
    <scope>NUCLEOTIDE SEQUENCE</scope>
</reference>
<accession>A0A7R9QDI4</accession>
<name>A0A7R9QDI4_9ACAR</name>
<evidence type="ECO:0000256" key="1">
    <source>
        <dbReference type="SAM" id="MobiDB-lite"/>
    </source>
</evidence>
<dbReference type="Proteomes" id="UP000728032">
    <property type="component" value="Unassembled WGS sequence"/>
</dbReference>
<dbReference type="EMBL" id="OC915389">
    <property type="protein sequence ID" value="CAD7640217.1"/>
    <property type="molecule type" value="Genomic_DNA"/>
</dbReference>
<dbReference type="AlphaFoldDB" id="A0A7R9QDI4"/>
<feature type="region of interest" description="Disordered" evidence="1">
    <location>
        <begin position="1"/>
        <end position="41"/>
    </location>
</feature>
<organism evidence="2">
    <name type="scientific">Oppiella nova</name>
    <dbReference type="NCBI Taxonomy" id="334625"/>
    <lineage>
        <taxon>Eukaryota</taxon>
        <taxon>Metazoa</taxon>
        <taxon>Ecdysozoa</taxon>
        <taxon>Arthropoda</taxon>
        <taxon>Chelicerata</taxon>
        <taxon>Arachnida</taxon>
        <taxon>Acari</taxon>
        <taxon>Acariformes</taxon>
        <taxon>Sarcoptiformes</taxon>
        <taxon>Oribatida</taxon>
        <taxon>Brachypylina</taxon>
        <taxon>Oppioidea</taxon>
        <taxon>Oppiidae</taxon>
        <taxon>Oppiella</taxon>
    </lineage>
</organism>
<protein>
    <submittedName>
        <fullName evidence="2">Uncharacterized protein</fullName>
    </submittedName>
</protein>
<evidence type="ECO:0000313" key="3">
    <source>
        <dbReference type="Proteomes" id="UP000728032"/>
    </source>
</evidence>
<proteinExistence type="predicted"/>
<sequence>MDQMKTKPKGRSAKKSVKSKGNENRKPKNDRKIEKDKKQKYSTYSSQTVLKDMKNSAISGINSFRTTFGTISNKLKLSSNSLHDNSKEAQNYKQFNGSRTPVLLYSPFGIETPSPRVDRKHLKRSCCRQMFFSPTQKIKEDVLYLNNGIKELNLLSEGIENRFSPSNSSTSVIFDSNQSLI</sequence>
<feature type="compositionally biased region" description="Basic and acidic residues" evidence="1">
    <location>
        <begin position="20"/>
        <end position="39"/>
    </location>
</feature>
<dbReference type="OrthoDB" id="75343at2759"/>
<dbReference type="EMBL" id="CAJPVJ010000564">
    <property type="protein sequence ID" value="CAG2162858.1"/>
    <property type="molecule type" value="Genomic_DNA"/>
</dbReference>